<dbReference type="AlphaFoldDB" id="H9UMS9"/>
<proteinExistence type="predicted"/>
<organism evidence="2 3">
    <name type="scientific">Spirochaeta africana (strain ATCC 700263 / DSM 8902 / Z-7692)</name>
    <dbReference type="NCBI Taxonomy" id="889378"/>
    <lineage>
        <taxon>Bacteria</taxon>
        <taxon>Pseudomonadati</taxon>
        <taxon>Spirochaetota</taxon>
        <taxon>Spirochaetia</taxon>
        <taxon>Spirochaetales</taxon>
        <taxon>Spirochaetaceae</taxon>
        <taxon>Spirochaeta</taxon>
    </lineage>
</organism>
<evidence type="ECO:0000313" key="2">
    <source>
        <dbReference type="EMBL" id="AFG38822.1"/>
    </source>
</evidence>
<feature type="transmembrane region" description="Helical" evidence="1">
    <location>
        <begin position="183"/>
        <end position="205"/>
    </location>
</feature>
<evidence type="ECO:0000256" key="1">
    <source>
        <dbReference type="SAM" id="Phobius"/>
    </source>
</evidence>
<keyword evidence="1" id="KW-0812">Transmembrane</keyword>
<dbReference type="EMBL" id="CP003282">
    <property type="protein sequence ID" value="AFG38822.1"/>
    <property type="molecule type" value="Genomic_DNA"/>
</dbReference>
<feature type="transmembrane region" description="Helical" evidence="1">
    <location>
        <begin position="12"/>
        <end position="33"/>
    </location>
</feature>
<keyword evidence="1" id="KW-0472">Membrane</keyword>
<reference evidence="3" key="1">
    <citation type="journal article" date="2013" name="Stand. Genomic Sci.">
        <title>Complete genome sequence of the halophilic bacterium Spirochaeta africana type strain (Z-7692(T)) from the alkaline Lake Magadi in the East African Rift.</title>
        <authorList>
            <person name="Liolos K."/>
            <person name="Abt B."/>
            <person name="Scheuner C."/>
            <person name="Teshima H."/>
            <person name="Held B."/>
            <person name="Lapidus A."/>
            <person name="Nolan M."/>
            <person name="Lucas S."/>
            <person name="Deshpande S."/>
            <person name="Cheng J.F."/>
            <person name="Tapia R."/>
            <person name="Goodwin L.A."/>
            <person name="Pitluck S."/>
            <person name="Pagani I."/>
            <person name="Ivanova N."/>
            <person name="Mavromatis K."/>
            <person name="Mikhailova N."/>
            <person name="Huntemann M."/>
            <person name="Pati A."/>
            <person name="Chen A."/>
            <person name="Palaniappan K."/>
            <person name="Land M."/>
            <person name="Rohde M."/>
            <person name="Tindall B.J."/>
            <person name="Detter J.C."/>
            <person name="Goker M."/>
            <person name="Bristow J."/>
            <person name="Eisen J.A."/>
            <person name="Markowitz V."/>
            <person name="Hugenholtz P."/>
            <person name="Woyke T."/>
            <person name="Klenk H.P."/>
            <person name="Kyrpides N.C."/>
        </authorList>
    </citation>
    <scope>NUCLEOTIDE SEQUENCE</scope>
    <source>
        <strain evidence="3">ATCC 700263 / DSM 8902 / Z-7692</strain>
    </source>
</reference>
<keyword evidence="3" id="KW-1185">Reference proteome</keyword>
<keyword evidence="1" id="KW-1133">Transmembrane helix</keyword>
<feature type="transmembrane region" description="Helical" evidence="1">
    <location>
        <begin position="114"/>
        <end position="138"/>
    </location>
</feature>
<dbReference type="KEGG" id="sfc:Spiaf_2798"/>
<dbReference type="STRING" id="889378.Spiaf_2798"/>
<dbReference type="PATRIC" id="fig|889378.3.peg.2770"/>
<protein>
    <submittedName>
        <fullName evidence="2">Uncharacterized protein</fullName>
    </submittedName>
</protein>
<gene>
    <name evidence="2" type="ordered locus">Spiaf_2798</name>
</gene>
<dbReference type="Proteomes" id="UP000007383">
    <property type="component" value="Chromosome"/>
</dbReference>
<feature type="transmembrane region" description="Helical" evidence="1">
    <location>
        <begin position="81"/>
        <end position="102"/>
    </location>
</feature>
<accession>H9UMS9</accession>
<dbReference type="RefSeq" id="WP_014456804.1">
    <property type="nucleotide sequence ID" value="NC_017098.1"/>
</dbReference>
<name>H9UMS9_SPIAZ</name>
<feature type="transmembrane region" description="Helical" evidence="1">
    <location>
        <begin position="145"/>
        <end position="163"/>
    </location>
</feature>
<evidence type="ECO:0000313" key="3">
    <source>
        <dbReference type="Proteomes" id="UP000007383"/>
    </source>
</evidence>
<sequence length="261" mass="29220">MTLRARRNTVIVTIVLNALVCIGGAAILFGLILESPERLTWSGLLAAHPGLGYTLFQSTLGCAALIILFRMFRKSSIPEMFLLMVAIGTIAFENLRVVFILLQEFRQPMIYFELISRLLLFFEIAGISGFFFISLYLLGVQYQKVDTILWIQAVVGLLFAYALPIRTITRPSFSNHLVGGPFLYTALIGGIAVLALINLACAWLQQRSLENWGLYSGGAVLIIGRLLSIVLPHDFRIIGVLFLVLGLVLFSRDQYNRYLWN</sequence>
<dbReference type="HOGENOM" id="CLU_1065205_0_0_12"/>
<feature type="transmembrane region" description="Helical" evidence="1">
    <location>
        <begin position="45"/>
        <end position="69"/>
    </location>
</feature>
<feature type="transmembrane region" description="Helical" evidence="1">
    <location>
        <begin position="212"/>
        <end position="231"/>
    </location>
</feature>
<feature type="transmembrane region" description="Helical" evidence="1">
    <location>
        <begin position="237"/>
        <end position="255"/>
    </location>
</feature>